<keyword evidence="2" id="KW-1185">Reference proteome</keyword>
<accession>A0AAE0FF49</accession>
<dbReference type="Proteomes" id="UP001190700">
    <property type="component" value="Unassembled WGS sequence"/>
</dbReference>
<protein>
    <submittedName>
        <fullName evidence="1">Uncharacterized protein</fullName>
    </submittedName>
</protein>
<feature type="non-terminal residue" evidence="1">
    <location>
        <position position="1"/>
    </location>
</feature>
<reference evidence="1 2" key="1">
    <citation type="journal article" date="2015" name="Genome Biol. Evol.">
        <title>Comparative Genomics of a Bacterivorous Green Alga Reveals Evolutionary Causalities and Consequences of Phago-Mixotrophic Mode of Nutrition.</title>
        <authorList>
            <person name="Burns J.A."/>
            <person name="Paasch A."/>
            <person name="Narechania A."/>
            <person name="Kim E."/>
        </authorList>
    </citation>
    <scope>NUCLEOTIDE SEQUENCE [LARGE SCALE GENOMIC DNA]</scope>
    <source>
        <strain evidence="1 2">PLY_AMNH</strain>
    </source>
</reference>
<name>A0AAE0FF49_9CHLO</name>
<organism evidence="1 2">
    <name type="scientific">Cymbomonas tetramitiformis</name>
    <dbReference type="NCBI Taxonomy" id="36881"/>
    <lineage>
        <taxon>Eukaryota</taxon>
        <taxon>Viridiplantae</taxon>
        <taxon>Chlorophyta</taxon>
        <taxon>Pyramimonadophyceae</taxon>
        <taxon>Pyramimonadales</taxon>
        <taxon>Pyramimonadaceae</taxon>
        <taxon>Cymbomonas</taxon>
    </lineage>
</organism>
<evidence type="ECO:0000313" key="2">
    <source>
        <dbReference type="Proteomes" id="UP001190700"/>
    </source>
</evidence>
<proteinExistence type="predicted"/>
<dbReference type="AlphaFoldDB" id="A0AAE0FF49"/>
<sequence length="143" mass="16007">VAGKKVFFAGDSLTGQHFSNLVCHLTAEVAPINEVVNWYDAELIHKRCFGSEYCLYASAYFKFKYNVTLFYNRIGLDNVAKIVETAVAQLELRRDDLVIVGSSSINFALEEALKRGEESTRSLSKLTIDVLPTLPVMITALKR</sequence>
<gene>
    <name evidence="1" type="ORF">CYMTET_32391</name>
</gene>
<dbReference type="EMBL" id="LGRX02019448">
    <property type="protein sequence ID" value="KAK3258565.1"/>
    <property type="molecule type" value="Genomic_DNA"/>
</dbReference>
<comment type="caution">
    <text evidence="1">The sequence shown here is derived from an EMBL/GenBank/DDBJ whole genome shotgun (WGS) entry which is preliminary data.</text>
</comment>
<evidence type="ECO:0000313" key="1">
    <source>
        <dbReference type="EMBL" id="KAK3258565.1"/>
    </source>
</evidence>